<organism evidence="1 2">
    <name type="scientific">Nonomuraea turkmeniaca</name>
    <dbReference type="NCBI Taxonomy" id="103838"/>
    <lineage>
        <taxon>Bacteria</taxon>
        <taxon>Bacillati</taxon>
        <taxon>Actinomycetota</taxon>
        <taxon>Actinomycetes</taxon>
        <taxon>Streptosporangiales</taxon>
        <taxon>Streptosporangiaceae</taxon>
        <taxon>Nonomuraea</taxon>
    </lineage>
</organism>
<accession>A0A5S4FTD6</accession>
<dbReference type="Proteomes" id="UP000309128">
    <property type="component" value="Unassembled WGS sequence"/>
</dbReference>
<dbReference type="EMBL" id="VCKY01000013">
    <property type="protein sequence ID" value="TMR24037.1"/>
    <property type="molecule type" value="Genomic_DNA"/>
</dbReference>
<comment type="caution">
    <text evidence="1">The sequence shown here is derived from an EMBL/GenBank/DDBJ whole genome shotgun (WGS) entry which is preliminary data.</text>
</comment>
<dbReference type="AlphaFoldDB" id="A0A5S4FTD6"/>
<reference evidence="1 2" key="1">
    <citation type="submission" date="2019-05" db="EMBL/GenBank/DDBJ databases">
        <title>Draft genome sequence of Nonomuraea turkmeniaca DSM 43926.</title>
        <authorList>
            <person name="Saricaoglu S."/>
            <person name="Isik K."/>
        </authorList>
    </citation>
    <scope>NUCLEOTIDE SEQUENCE [LARGE SCALE GENOMIC DNA]</scope>
    <source>
        <strain evidence="1 2">DSM 43926</strain>
    </source>
</reference>
<dbReference type="OrthoDB" id="182205at2"/>
<protein>
    <submittedName>
        <fullName evidence="1">Uncharacterized protein</fullName>
    </submittedName>
</protein>
<evidence type="ECO:0000313" key="1">
    <source>
        <dbReference type="EMBL" id="TMR24037.1"/>
    </source>
</evidence>
<evidence type="ECO:0000313" key="2">
    <source>
        <dbReference type="Proteomes" id="UP000309128"/>
    </source>
</evidence>
<keyword evidence="2" id="KW-1185">Reference proteome</keyword>
<proteinExistence type="predicted"/>
<name>A0A5S4FTD6_9ACTN</name>
<gene>
    <name evidence="1" type="ORF">ETD86_05805</name>
</gene>
<dbReference type="RefSeq" id="WP_138665056.1">
    <property type="nucleotide sequence ID" value="NZ_VCKY01000013.1"/>
</dbReference>
<sequence length="79" mass="8372">MLDSPLSARLEASERELVAGAGGGFDVYIVNGSIAAVVRGEFGDVRFTARTRGGELFINGRRPHPICGPTAWVSGWLPS</sequence>